<dbReference type="AlphaFoldDB" id="A0A2H3B328"/>
<dbReference type="STRING" id="1076256.A0A2H3B328"/>
<accession>A0A2H3B328</accession>
<reference evidence="2" key="1">
    <citation type="journal article" date="2017" name="Nat. Ecol. Evol.">
        <title>Genome expansion and lineage-specific genetic innovations in the forest pathogenic fungi Armillaria.</title>
        <authorList>
            <person name="Sipos G."/>
            <person name="Prasanna A.N."/>
            <person name="Walter M.C."/>
            <person name="O'Connor E."/>
            <person name="Balint B."/>
            <person name="Krizsan K."/>
            <person name="Kiss B."/>
            <person name="Hess J."/>
            <person name="Varga T."/>
            <person name="Slot J."/>
            <person name="Riley R."/>
            <person name="Boka B."/>
            <person name="Rigling D."/>
            <person name="Barry K."/>
            <person name="Lee J."/>
            <person name="Mihaltcheva S."/>
            <person name="LaButti K."/>
            <person name="Lipzen A."/>
            <person name="Waldron R."/>
            <person name="Moloney N.M."/>
            <person name="Sperisen C."/>
            <person name="Kredics L."/>
            <person name="Vagvoelgyi C."/>
            <person name="Patrignani A."/>
            <person name="Fitzpatrick D."/>
            <person name="Nagy I."/>
            <person name="Doyle S."/>
            <person name="Anderson J.B."/>
            <person name="Grigoriev I.V."/>
            <person name="Gueldener U."/>
            <person name="Muensterkoetter M."/>
            <person name="Nagy L.G."/>
        </authorList>
    </citation>
    <scope>NUCLEOTIDE SEQUENCE [LARGE SCALE GENOMIC DNA]</scope>
    <source>
        <strain evidence="2">28-4</strain>
    </source>
</reference>
<protein>
    <recommendedName>
        <fullName evidence="3">Geranylgeranyl pyrophosphate synthetase</fullName>
    </recommendedName>
</protein>
<dbReference type="PANTHER" id="PTHR35179">
    <property type="entry name" value="PROTEIN CBG02620"/>
    <property type="match status" value="1"/>
</dbReference>
<dbReference type="EMBL" id="KZ293475">
    <property type="protein sequence ID" value="PBK61462.1"/>
    <property type="molecule type" value="Genomic_DNA"/>
</dbReference>
<keyword evidence="2" id="KW-1185">Reference proteome</keyword>
<organism evidence="1 2">
    <name type="scientific">Armillaria solidipes</name>
    <dbReference type="NCBI Taxonomy" id="1076256"/>
    <lineage>
        <taxon>Eukaryota</taxon>
        <taxon>Fungi</taxon>
        <taxon>Dikarya</taxon>
        <taxon>Basidiomycota</taxon>
        <taxon>Agaricomycotina</taxon>
        <taxon>Agaricomycetes</taxon>
        <taxon>Agaricomycetidae</taxon>
        <taxon>Agaricales</taxon>
        <taxon>Marasmiineae</taxon>
        <taxon>Physalacriaceae</taxon>
        <taxon>Armillaria</taxon>
    </lineage>
</organism>
<dbReference type="PANTHER" id="PTHR35179:SF2">
    <property type="entry name" value="START DOMAIN-CONTAINING PROTEIN"/>
    <property type="match status" value="1"/>
</dbReference>
<sequence>MVTLQNTTRKCSKWYPKVQHKNPSSKGRSRHIEKDISLKRRQLHHRIGLGAWVCNSPRKVMHGLDPQPLQTIHPPATVDDSQKVEITGTRYLGSYSWLKGRKPAILVPGAPRIWTHRPTPFTLPPDSGYQACDFNALRLPPYPLLPIFIAVDAFDWASADVVADCHSLLYLMAFANGQRRDFRMDLQLAGSKTILCTRWEPRVLMNSNPSGYGRNFELMRTRPALGCEHAASHHRVITYDLAGMKMVVRAEVDACLPDPNGKAAYVQEVPQSALVELTTKRKSRNQRWSYKDMQMCLSQTPDLIYGVHQNGVFNEVVKKKNLDNVKGHREFKLRLLRGALEDVQQLVIRSGLRGRLTLVYEDMVMKVYQRNLENSLLPEEYLEMFQPKASIFIDLLDSSSRTLSKIEAT</sequence>
<proteinExistence type="predicted"/>
<evidence type="ECO:0000313" key="1">
    <source>
        <dbReference type="EMBL" id="PBK61462.1"/>
    </source>
</evidence>
<dbReference type="Proteomes" id="UP000218334">
    <property type="component" value="Unassembled WGS sequence"/>
</dbReference>
<evidence type="ECO:0000313" key="2">
    <source>
        <dbReference type="Proteomes" id="UP000218334"/>
    </source>
</evidence>
<name>A0A2H3B328_9AGAR</name>
<evidence type="ECO:0008006" key="3">
    <source>
        <dbReference type="Google" id="ProtNLM"/>
    </source>
</evidence>
<gene>
    <name evidence="1" type="ORF">ARMSODRAFT_1025598</name>
</gene>